<organism evidence="1 2">
    <name type="scientific">Phrynocephalus forsythii</name>
    <dbReference type="NCBI Taxonomy" id="171643"/>
    <lineage>
        <taxon>Eukaryota</taxon>
        <taxon>Metazoa</taxon>
        <taxon>Chordata</taxon>
        <taxon>Craniata</taxon>
        <taxon>Vertebrata</taxon>
        <taxon>Euteleostomi</taxon>
        <taxon>Lepidosauria</taxon>
        <taxon>Squamata</taxon>
        <taxon>Bifurcata</taxon>
        <taxon>Unidentata</taxon>
        <taxon>Episquamata</taxon>
        <taxon>Toxicofera</taxon>
        <taxon>Iguania</taxon>
        <taxon>Acrodonta</taxon>
        <taxon>Agamidae</taxon>
        <taxon>Agaminae</taxon>
        <taxon>Phrynocephalus</taxon>
    </lineage>
</organism>
<keyword evidence="2" id="KW-1185">Reference proteome</keyword>
<protein>
    <submittedName>
        <fullName evidence="1">Uncharacterized protein</fullName>
    </submittedName>
</protein>
<dbReference type="OrthoDB" id="425681at2759"/>
<sequence>YFSMVLKLGPLQTYCTGSWKHSKCGYTDEFCRYLGQPVTNIAILPCMNKKLEILNSVMRRKLQYFGHIMHNKKYHLLQ</sequence>
<dbReference type="Proteomes" id="UP001142489">
    <property type="component" value="Unassembled WGS sequence"/>
</dbReference>
<reference evidence="1" key="1">
    <citation type="journal article" date="2023" name="DNA Res.">
        <title>Chromosome-level genome assembly of Phrynocephalus forsythii using third-generation DNA sequencing and Hi-C analysis.</title>
        <authorList>
            <person name="Qi Y."/>
            <person name="Zhao W."/>
            <person name="Zhao Y."/>
            <person name="Niu C."/>
            <person name="Cao S."/>
            <person name="Zhang Y."/>
        </authorList>
    </citation>
    <scope>NUCLEOTIDE SEQUENCE</scope>
    <source>
        <tissue evidence="1">Muscle</tissue>
    </source>
</reference>
<dbReference type="EMBL" id="JAPFRF010000006">
    <property type="protein sequence ID" value="KAJ7329882.1"/>
    <property type="molecule type" value="Genomic_DNA"/>
</dbReference>
<feature type="non-terminal residue" evidence="1">
    <location>
        <position position="1"/>
    </location>
</feature>
<evidence type="ECO:0000313" key="2">
    <source>
        <dbReference type="Proteomes" id="UP001142489"/>
    </source>
</evidence>
<comment type="caution">
    <text evidence="1">The sequence shown here is derived from an EMBL/GenBank/DDBJ whole genome shotgun (WGS) entry which is preliminary data.</text>
</comment>
<proteinExistence type="predicted"/>
<accession>A0A9Q1B2V5</accession>
<name>A0A9Q1B2V5_9SAUR</name>
<feature type="non-terminal residue" evidence="1">
    <location>
        <position position="78"/>
    </location>
</feature>
<gene>
    <name evidence="1" type="ORF">JRQ81_016056</name>
</gene>
<evidence type="ECO:0000313" key="1">
    <source>
        <dbReference type="EMBL" id="KAJ7329882.1"/>
    </source>
</evidence>
<dbReference type="AlphaFoldDB" id="A0A9Q1B2V5"/>